<feature type="non-terminal residue" evidence="2">
    <location>
        <position position="1"/>
    </location>
</feature>
<evidence type="ECO:0000313" key="2">
    <source>
        <dbReference type="EMBL" id="MCI55923.1"/>
    </source>
</evidence>
<proteinExistence type="predicted"/>
<comment type="caution">
    <text evidence="2">The sequence shown here is derived from an EMBL/GenBank/DDBJ whole genome shotgun (WGS) entry which is preliminary data.</text>
</comment>
<name>A0A392T485_9FABA</name>
<feature type="region of interest" description="Disordered" evidence="1">
    <location>
        <begin position="1"/>
        <end position="32"/>
    </location>
</feature>
<protein>
    <submittedName>
        <fullName evidence="2">Uncharacterized protein</fullName>
    </submittedName>
</protein>
<dbReference type="EMBL" id="LXQA010503847">
    <property type="protein sequence ID" value="MCI55923.1"/>
    <property type="molecule type" value="Genomic_DNA"/>
</dbReference>
<sequence length="32" mass="3619">CVDDLKPENPKQYQEPPAQTRGSKSMENIAFP</sequence>
<evidence type="ECO:0000313" key="3">
    <source>
        <dbReference type="Proteomes" id="UP000265520"/>
    </source>
</evidence>
<dbReference type="AlphaFoldDB" id="A0A392T485"/>
<organism evidence="2 3">
    <name type="scientific">Trifolium medium</name>
    <dbReference type="NCBI Taxonomy" id="97028"/>
    <lineage>
        <taxon>Eukaryota</taxon>
        <taxon>Viridiplantae</taxon>
        <taxon>Streptophyta</taxon>
        <taxon>Embryophyta</taxon>
        <taxon>Tracheophyta</taxon>
        <taxon>Spermatophyta</taxon>
        <taxon>Magnoliopsida</taxon>
        <taxon>eudicotyledons</taxon>
        <taxon>Gunneridae</taxon>
        <taxon>Pentapetalae</taxon>
        <taxon>rosids</taxon>
        <taxon>fabids</taxon>
        <taxon>Fabales</taxon>
        <taxon>Fabaceae</taxon>
        <taxon>Papilionoideae</taxon>
        <taxon>50 kb inversion clade</taxon>
        <taxon>NPAAA clade</taxon>
        <taxon>Hologalegina</taxon>
        <taxon>IRL clade</taxon>
        <taxon>Trifolieae</taxon>
        <taxon>Trifolium</taxon>
    </lineage>
</organism>
<accession>A0A392T485</accession>
<evidence type="ECO:0000256" key="1">
    <source>
        <dbReference type="SAM" id="MobiDB-lite"/>
    </source>
</evidence>
<keyword evidence="3" id="KW-1185">Reference proteome</keyword>
<reference evidence="2 3" key="1">
    <citation type="journal article" date="2018" name="Front. Plant Sci.">
        <title>Red Clover (Trifolium pratense) and Zigzag Clover (T. medium) - A Picture of Genomic Similarities and Differences.</title>
        <authorList>
            <person name="Dluhosova J."/>
            <person name="Istvanek J."/>
            <person name="Nedelnik J."/>
            <person name="Repkova J."/>
        </authorList>
    </citation>
    <scope>NUCLEOTIDE SEQUENCE [LARGE SCALE GENOMIC DNA]</scope>
    <source>
        <strain evidence="3">cv. 10/8</strain>
        <tissue evidence="2">Leaf</tissue>
    </source>
</reference>
<dbReference type="Proteomes" id="UP000265520">
    <property type="component" value="Unassembled WGS sequence"/>
</dbReference>